<evidence type="ECO:0000256" key="5">
    <source>
        <dbReference type="ARBA" id="ARBA00022989"/>
    </source>
</evidence>
<evidence type="ECO:0000256" key="3">
    <source>
        <dbReference type="ARBA" id="ARBA00022475"/>
    </source>
</evidence>
<sequence length="300" mass="32494">MARSVPPTSELALPQGTPTDGTGLVAWGRTVFRGAPLLSLGFLTLAVACALCAPLLAPYDPIQTNRSQTLVPPGFGRHLLGTDHLGRDILSRMIYGARISVTVGFLAVFVSGTIGTCIAVISGVLRGWPETVLMRLTDAFLALPFLMVAVLIVSLLGPSLVNVVLVIGLLRWMTYARTIRSEVLRLTEMDFVRLARAAGARRRRIIVQHIFPNIVNTLLVLGTLEVGSAVITEASLSFLGLGVPRPLPSWGTMLAESQTHVFTAWWLPVFPGIAITLLVMASNLTGDWLRDRLDPTRRQL</sequence>
<evidence type="ECO:0000313" key="10">
    <source>
        <dbReference type="Proteomes" id="UP000712673"/>
    </source>
</evidence>
<feature type="transmembrane region" description="Helical" evidence="7">
    <location>
        <begin position="99"/>
        <end position="125"/>
    </location>
</feature>
<comment type="caution">
    <text evidence="9">The sequence shown here is derived from an EMBL/GenBank/DDBJ whole genome shotgun (WGS) entry which is preliminary data.</text>
</comment>
<evidence type="ECO:0000256" key="4">
    <source>
        <dbReference type="ARBA" id="ARBA00022692"/>
    </source>
</evidence>
<evidence type="ECO:0000259" key="8">
    <source>
        <dbReference type="PROSITE" id="PS50928"/>
    </source>
</evidence>
<gene>
    <name evidence="9" type="ORF">FJZ47_05015</name>
</gene>
<evidence type="ECO:0000256" key="2">
    <source>
        <dbReference type="ARBA" id="ARBA00022448"/>
    </source>
</evidence>
<organism evidence="9 10">
    <name type="scientific">Tectimicrobiota bacterium</name>
    <dbReference type="NCBI Taxonomy" id="2528274"/>
    <lineage>
        <taxon>Bacteria</taxon>
        <taxon>Pseudomonadati</taxon>
        <taxon>Nitrospinota/Tectimicrobiota group</taxon>
        <taxon>Candidatus Tectimicrobiota</taxon>
    </lineage>
</organism>
<dbReference type="PANTHER" id="PTHR43386:SF1">
    <property type="entry name" value="D,D-DIPEPTIDE TRANSPORT SYSTEM PERMEASE PROTEIN DDPC-RELATED"/>
    <property type="match status" value="1"/>
</dbReference>
<keyword evidence="2 7" id="KW-0813">Transport</keyword>
<protein>
    <submittedName>
        <fullName evidence="9">ABC transporter permease</fullName>
    </submittedName>
</protein>
<name>A0A937W0V6_UNCTE</name>
<dbReference type="EMBL" id="VGLS01000101">
    <property type="protein sequence ID" value="MBM3223151.1"/>
    <property type="molecule type" value="Genomic_DNA"/>
</dbReference>
<dbReference type="PROSITE" id="PS50928">
    <property type="entry name" value="ABC_TM1"/>
    <property type="match status" value="1"/>
</dbReference>
<dbReference type="Pfam" id="PF00528">
    <property type="entry name" value="BPD_transp_1"/>
    <property type="match status" value="1"/>
</dbReference>
<dbReference type="Pfam" id="PF12911">
    <property type="entry name" value="OppC_N"/>
    <property type="match status" value="1"/>
</dbReference>
<evidence type="ECO:0000256" key="1">
    <source>
        <dbReference type="ARBA" id="ARBA00004651"/>
    </source>
</evidence>
<comment type="similarity">
    <text evidence="7">Belongs to the binding-protein-dependent transport system permease family.</text>
</comment>
<dbReference type="GO" id="GO:0005886">
    <property type="term" value="C:plasma membrane"/>
    <property type="evidence" value="ECO:0007669"/>
    <property type="project" value="UniProtKB-SubCell"/>
</dbReference>
<feature type="transmembrane region" description="Helical" evidence="7">
    <location>
        <begin position="263"/>
        <end position="284"/>
    </location>
</feature>
<evidence type="ECO:0000313" key="9">
    <source>
        <dbReference type="EMBL" id="MBM3223151.1"/>
    </source>
</evidence>
<reference evidence="9" key="1">
    <citation type="submission" date="2019-03" db="EMBL/GenBank/DDBJ databases">
        <title>Lake Tanganyika Metagenome-Assembled Genomes (MAGs).</title>
        <authorList>
            <person name="Tran P."/>
        </authorList>
    </citation>
    <scope>NUCLEOTIDE SEQUENCE</scope>
    <source>
        <strain evidence="9">K_DeepCast_65m_m2_066</strain>
    </source>
</reference>
<dbReference type="InterPro" id="IPR035906">
    <property type="entry name" value="MetI-like_sf"/>
</dbReference>
<dbReference type="Gene3D" id="1.10.3720.10">
    <property type="entry name" value="MetI-like"/>
    <property type="match status" value="1"/>
</dbReference>
<dbReference type="SUPFAM" id="SSF161098">
    <property type="entry name" value="MetI-like"/>
    <property type="match status" value="1"/>
</dbReference>
<evidence type="ECO:0000256" key="6">
    <source>
        <dbReference type="ARBA" id="ARBA00023136"/>
    </source>
</evidence>
<dbReference type="InterPro" id="IPR000515">
    <property type="entry name" value="MetI-like"/>
</dbReference>
<dbReference type="GO" id="GO:0055085">
    <property type="term" value="P:transmembrane transport"/>
    <property type="evidence" value="ECO:0007669"/>
    <property type="project" value="InterPro"/>
</dbReference>
<feature type="domain" description="ABC transmembrane type-1" evidence="8">
    <location>
        <begin position="97"/>
        <end position="286"/>
    </location>
</feature>
<proteinExistence type="inferred from homology"/>
<feature type="transmembrane region" description="Helical" evidence="7">
    <location>
        <begin position="210"/>
        <end position="243"/>
    </location>
</feature>
<keyword evidence="3" id="KW-1003">Cell membrane</keyword>
<feature type="transmembrane region" description="Helical" evidence="7">
    <location>
        <begin position="145"/>
        <end position="170"/>
    </location>
</feature>
<dbReference type="InterPro" id="IPR025966">
    <property type="entry name" value="OppC_N"/>
</dbReference>
<feature type="transmembrane region" description="Helical" evidence="7">
    <location>
        <begin position="37"/>
        <end position="57"/>
    </location>
</feature>
<keyword evidence="4 7" id="KW-0812">Transmembrane</keyword>
<dbReference type="InterPro" id="IPR050366">
    <property type="entry name" value="BP-dependent_transpt_permease"/>
</dbReference>
<comment type="subcellular location">
    <subcellularLocation>
        <location evidence="1 7">Cell membrane</location>
        <topology evidence="1 7">Multi-pass membrane protein</topology>
    </subcellularLocation>
</comment>
<keyword evidence="5 7" id="KW-1133">Transmembrane helix</keyword>
<dbReference type="Proteomes" id="UP000712673">
    <property type="component" value="Unassembled WGS sequence"/>
</dbReference>
<dbReference type="AlphaFoldDB" id="A0A937W0V6"/>
<evidence type="ECO:0000256" key="7">
    <source>
        <dbReference type="RuleBase" id="RU363032"/>
    </source>
</evidence>
<keyword evidence="6 7" id="KW-0472">Membrane</keyword>
<dbReference type="CDD" id="cd06261">
    <property type="entry name" value="TM_PBP2"/>
    <property type="match status" value="1"/>
</dbReference>
<dbReference type="PANTHER" id="PTHR43386">
    <property type="entry name" value="OLIGOPEPTIDE TRANSPORT SYSTEM PERMEASE PROTEIN APPC"/>
    <property type="match status" value="1"/>
</dbReference>
<accession>A0A937W0V6</accession>